<dbReference type="PANTHER" id="PTHR30570">
    <property type="entry name" value="PERIPLASMIC PHOSPHATE BINDING COMPONENT OF PHOSPHATE ABC TRANSPORTER"/>
    <property type="match status" value="1"/>
</dbReference>
<comment type="subcellular location">
    <subcellularLocation>
        <location evidence="2 12">Cell membrane</location>
        <topology evidence="2 12">Lipid-anchor</topology>
    </subcellularLocation>
</comment>
<evidence type="ECO:0000256" key="1">
    <source>
        <dbReference type="ARBA" id="ARBA00002841"/>
    </source>
</evidence>
<evidence type="ECO:0000256" key="4">
    <source>
        <dbReference type="ARBA" id="ARBA00011529"/>
    </source>
</evidence>
<evidence type="ECO:0000256" key="13">
    <source>
        <dbReference type="SAM" id="MobiDB-lite"/>
    </source>
</evidence>
<feature type="chain" id="PRO_5039749655" description="Phosphate-binding protein" evidence="12">
    <location>
        <begin position="23"/>
        <end position="318"/>
    </location>
</feature>
<dbReference type="Pfam" id="PF12849">
    <property type="entry name" value="PBP_like_2"/>
    <property type="match status" value="1"/>
</dbReference>
<evidence type="ECO:0000259" key="14">
    <source>
        <dbReference type="Pfam" id="PF12849"/>
    </source>
</evidence>
<comment type="function">
    <text evidence="1">Part of the ABC transporter complex PstSACB involved in phosphate import.</text>
</comment>
<evidence type="ECO:0000256" key="11">
    <source>
        <dbReference type="ARBA" id="ARBA00023288"/>
    </source>
</evidence>
<evidence type="ECO:0000256" key="2">
    <source>
        <dbReference type="ARBA" id="ARBA00004193"/>
    </source>
</evidence>
<evidence type="ECO:0000256" key="6">
    <source>
        <dbReference type="ARBA" id="ARBA00022475"/>
    </source>
</evidence>
<dbReference type="GO" id="GO:0005886">
    <property type="term" value="C:plasma membrane"/>
    <property type="evidence" value="ECO:0007669"/>
    <property type="project" value="UniProtKB-SubCell"/>
</dbReference>
<dbReference type="Proteomes" id="UP000595897">
    <property type="component" value="Chromosome"/>
</dbReference>
<dbReference type="GO" id="GO:0006817">
    <property type="term" value="P:phosphate ion transport"/>
    <property type="evidence" value="ECO:0007669"/>
    <property type="project" value="UniProtKB-UniRule"/>
</dbReference>
<evidence type="ECO:0000256" key="9">
    <source>
        <dbReference type="ARBA" id="ARBA00023136"/>
    </source>
</evidence>
<dbReference type="InterPro" id="IPR011862">
    <property type="entry name" value="Phos-bd"/>
</dbReference>
<dbReference type="PROSITE" id="PS51257">
    <property type="entry name" value="PROKAR_LIPOPROTEIN"/>
    <property type="match status" value="1"/>
</dbReference>
<evidence type="ECO:0000313" key="15">
    <source>
        <dbReference type="EMBL" id="BCN30344.1"/>
    </source>
</evidence>
<evidence type="ECO:0000313" key="16">
    <source>
        <dbReference type="Proteomes" id="UP000595897"/>
    </source>
</evidence>
<organism evidence="15 16">
    <name type="scientific">Anaeromicropila herbilytica</name>
    <dbReference type="NCBI Taxonomy" id="2785025"/>
    <lineage>
        <taxon>Bacteria</taxon>
        <taxon>Bacillati</taxon>
        <taxon>Bacillota</taxon>
        <taxon>Clostridia</taxon>
        <taxon>Lachnospirales</taxon>
        <taxon>Lachnospiraceae</taxon>
        <taxon>Anaeromicropila</taxon>
    </lineage>
</organism>
<dbReference type="NCBIfam" id="TIGR02136">
    <property type="entry name" value="ptsS_2"/>
    <property type="match status" value="1"/>
</dbReference>
<feature type="region of interest" description="Disordered" evidence="13">
    <location>
        <begin position="26"/>
        <end position="65"/>
    </location>
</feature>
<dbReference type="InterPro" id="IPR024370">
    <property type="entry name" value="PBP_domain"/>
</dbReference>
<proteinExistence type="inferred from homology"/>
<dbReference type="KEGG" id="ahb:bsdtb5_16390"/>
<dbReference type="RefSeq" id="WP_330611981.1">
    <property type="nucleotide sequence ID" value="NZ_AP024169.1"/>
</dbReference>
<dbReference type="InterPro" id="IPR050811">
    <property type="entry name" value="Phosphate_ABC_transporter"/>
</dbReference>
<dbReference type="EMBL" id="AP024169">
    <property type="protein sequence ID" value="BCN30344.1"/>
    <property type="molecule type" value="Genomic_DNA"/>
</dbReference>
<evidence type="ECO:0000256" key="12">
    <source>
        <dbReference type="RuleBase" id="RU367119"/>
    </source>
</evidence>
<dbReference type="Gene3D" id="3.40.190.10">
    <property type="entry name" value="Periplasmic binding protein-like II"/>
    <property type="match status" value="2"/>
</dbReference>
<comment type="function">
    <text evidence="12">Involved in the system for phosphate transport across the cytoplasmic membrane.</text>
</comment>
<comment type="similarity">
    <text evidence="3 12">Belongs to the PstS family.</text>
</comment>
<dbReference type="PANTHER" id="PTHR30570:SF4">
    <property type="entry name" value="PHOSPHATE-BINDING PROTEIN PSTS 1"/>
    <property type="match status" value="1"/>
</dbReference>
<dbReference type="GO" id="GO:0042301">
    <property type="term" value="F:phosphate ion binding"/>
    <property type="evidence" value="ECO:0007669"/>
    <property type="project" value="UniProtKB-UniRule"/>
</dbReference>
<name>A0A7R7EKD9_9FIRM</name>
<evidence type="ECO:0000256" key="3">
    <source>
        <dbReference type="ARBA" id="ARBA00008725"/>
    </source>
</evidence>
<dbReference type="AlphaFoldDB" id="A0A7R7EKD9"/>
<evidence type="ECO:0000256" key="10">
    <source>
        <dbReference type="ARBA" id="ARBA00023139"/>
    </source>
</evidence>
<keyword evidence="8 12" id="KW-0732">Signal</keyword>
<keyword evidence="7 12" id="KW-0592">Phosphate transport</keyword>
<keyword evidence="16" id="KW-1185">Reference proteome</keyword>
<keyword evidence="5 12" id="KW-0813">Transport</keyword>
<feature type="signal peptide" evidence="12">
    <location>
        <begin position="1"/>
        <end position="22"/>
    </location>
</feature>
<feature type="compositionally biased region" description="Low complexity" evidence="13">
    <location>
        <begin position="54"/>
        <end position="65"/>
    </location>
</feature>
<keyword evidence="10 12" id="KW-0564">Palmitate</keyword>
<keyword evidence="9" id="KW-0472">Membrane</keyword>
<sequence length="318" mass="33422">MRKMKRVLAVALAGVLVLSMVACSNKSSKEKDTETATTEETTSPDNSATEESEAPAATEASITGSITGSGSSALLPLAQDAADKFKATNPDVSITLNAGGSGEGLKQVAEGTVDIGNSDVEAEAKLEADQAKDLVDHKVCVITMAPIANKDVSEKVKSLTKEQLIGIFTGKTTNWKDVGGPDEAVVLVTRPETSGTRALFTKYALDGKEEASNASLETDDSGTLLQSVASQKGAIGYVALSYLVNNDTVGTIGIDGVEPTLENTYNGTYPVWGYEHMYTKGEAKDAAKAYIDYVMSDDYGSQMEALGYNVASKMTVTR</sequence>
<evidence type="ECO:0000256" key="8">
    <source>
        <dbReference type="ARBA" id="ARBA00022729"/>
    </source>
</evidence>
<comment type="subunit">
    <text evidence="4 12">The complex is composed of two ATP-binding proteins (PstB), two transmembrane proteins (PstC and PstA) and a solute-binding protein (PstS).</text>
</comment>
<dbReference type="SUPFAM" id="SSF53850">
    <property type="entry name" value="Periplasmic binding protein-like II"/>
    <property type="match status" value="1"/>
</dbReference>
<gene>
    <name evidence="15" type="ORF">bsdtb5_16390</name>
</gene>
<protein>
    <recommendedName>
        <fullName evidence="12">Phosphate-binding protein</fullName>
    </recommendedName>
</protein>
<evidence type="ECO:0000256" key="5">
    <source>
        <dbReference type="ARBA" id="ARBA00022448"/>
    </source>
</evidence>
<keyword evidence="11 12" id="KW-0449">Lipoprotein</keyword>
<feature type="domain" description="PBP" evidence="14">
    <location>
        <begin position="56"/>
        <end position="298"/>
    </location>
</feature>
<keyword evidence="6 12" id="KW-1003">Cell membrane</keyword>
<evidence type="ECO:0000256" key="7">
    <source>
        <dbReference type="ARBA" id="ARBA00022592"/>
    </source>
</evidence>
<dbReference type="CDD" id="cd13653">
    <property type="entry name" value="PBP2_phosphate_like_1"/>
    <property type="match status" value="1"/>
</dbReference>
<feature type="compositionally biased region" description="Low complexity" evidence="13">
    <location>
        <begin position="35"/>
        <end position="47"/>
    </location>
</feature>
<accession>A0A7R7EKD9</accession>
<reference evidence="15 16" key="1">
    <citation type="submission" date="2020-11" db="EMBL/GenBank/DDBJ databases">
        <title>Draft genome sequencing of a Lachnospiraceae strain isolated from anoxic soil subjected to BSD treatment.</title>
        <authorList>
            <person name="Uek A."/>
            <person name="Tonouchi A."/>
        </authorList>
    </citation>
    <scope>NUCLEOTIDE SEQUENCE [LARGE SCALE GENOMIC DNA]</scope>
    <source>
        <strain evidence="15 16">TB5</strain>
    </source>
</reference>